<dbReference type="Proteomes" id="UP000016511">
    <property type="component" value="Unassembled WGS sequence"/>
</dbReference>
<gene>
    <name evidence="1" type="ORF">HMPREF0083_04030</name>
</gene>
<evidence type="ECO:0000313" key="2">
    <source>
        <dbReference type="Proteomes" id="UP000016511"/>
    </source>
</evidence>
<dbReference type="STRING" id="649747.HMPREF0083_04030"/>
<name>U1YAR5_ANEAE</name>
<comment type="caution">
    <text evidence="1">The sequence shown here is derived from an EMBL/GenBank/DDBJ whole genome shotgun (WGS) entry which is preliminary data.</text>
</comment>
<protein>
    <submittedName>
        <fullName evidence="1">Uncharacterized protein</fullName>
    </submittedName>
</protein>
<dbReference type="PATRIC" id="fig|649747.3.peg.3666"/>
<dbReference type="RefSeq" id="WP_021623167.1">
    <property type="nucleotide sequence ID" value="NZ_KE952850.1"/>
</dbReference>
<proteinExistence type="predicted"/>
<dbReference type="AlphaFoldDB" id="U1YAR5"/>
<dbReference type="EMBL" id="AWSJ01000240">
    <property type="protein sequence ID" value="ERI07886.1"/>
    <property type="molecule type" value="Genomic_DNA"/>
</dbReference>
<evidence type="ECO:0000313" key="1">
    <source>
        <dbReference type="EMBL" id="ERI07886.1"/>
    </source>
</evidence>
<organism evidence="1 2">
    <name type="scientific">Aneurinibacillus aneurinilyticus ATCC 12856</name>
    <dbReference type="NCBI Taxonomy" id="649747"/>
    <lineage>
        <taxon>Bacteria</taxon>
        <taxon>Bacillati</taxon>
        <taxon>Bacillota</taxon>
        <taxon>Bacilli</taxon>
        <taxon>Bacillales</taxon>
        <taxon>Paenibacillaceae</taxon>
        <taxon>Aneurinibacillus group</taxon>
        <taxon>Aneurinibacillus</taxon>
    </lineage>
</organism>
<reference evidence="1 2" key="1">
    <citation type="submission" date="2013-08" db="EMBL/GenBank/DDBJ databases">
        <authorList>
            <person name="Weinstock G."/>
            <person name="Sodergren E."/>
            <person name="Wylie T."/>
            <person name="Fulton L."/>
            <person name="Fulton R."/>
            <person name="Fronick C."/>
            <person name="O'Laughlin M."/>
            <person name="Godfrey J."/>
            <person name="Miner T."/>
            <person name="Herter B."/>
            <person name="Appelbaum E."/>
            <person name="Cordes M."/>
            <person name="Lek S."/>
            <person name="Wollam A."/>
            <person name="Pepin K.H."/>
            <person name="Palsikar V.B."/>
            <person name="Mitreva M."/>
            <person name="Wilson R.K."/>
        </authorList>
    </citation>
    <scope>NUCLEOTIDE SEQUENCE [LARGE SCALE GENOMIC DNA]</scope>
    <source>
        <strain evidence="1 2">ATCC 12856</strain>
    </source>
</reference>
<dbReference type="GeneID" id="92840494"/>
<dbReference type="HOGENOM" id="CLU_2068210_0_0_9"/>
<keyword evidence="2" id="KW-1185">Reference proteome</keyword>
<sequence length="118" mass="14530">MLFCFLKKEGNAYVHFYRRRLFPVKRLPLDRRQRKYVLRKIESEREKIQLRWNRLFGGRKEDSLDEQEKFIKEKFRSELTSLRVLFDRLESDDVEEKDLSQIHSVVFQENKALQSLYT</sequence>
<accession>U1YAR5</accession>